<proteinExistence type="predicted"/>
<reference evidence="2" key="1">
    <citation type="journal article" date="2014" name="Genome Announc.">
        <title>Genome sequence and annotation of Acremonium chrysogenum, producer of the beta-lactam antibiotic cephalosporin C.</title>
        <authorList>
            <person name="Terfehr D."/>
            <person name="Dahlmann T.A."/>
            <person name="Specht T."/>
            <person name="Zadra I."/>
            <person name="Kuernsteiner H."/>
            <person name="Kueck U."/>
        </authorList>
    </citation>
    <scope>NUCLEOTIDE SEQUENCE [LARGE SCALE GENOMIC DNA]</scope>
    <source>
        <strain evidence="2">ATCC 11550 / CBS 779.69 / DSM 880 / IAM 14645 / JCM 23072 / IMI 49137</strain>
    </source>
</reference>
<dbReference type="HOGENOM" id="CLU_2426496_0_0_1"/>
<sequence length="91" mass="9702">MRTMQTMRRPLTGSVDTRLLVTTRINHACMASGGKPQDFIQPQPASGVPQSVPDSAAYSFLCAGALHHFDQSWINQENDAPSGNVGLGTGC</sequence>
<dbReference type="AlphaFoldDB" id="A0A086THR3"/>
<protein>
    <submittedName>
        <fullName evidence="1">Uncharacterized protein</fullName>
    </submittedName>
</protein>
<keyword evidence="2" id="KW-1185">Reference proteome</keyword>
<organism evidence="1 2">
    <name type="scientific">Hapsidospora chrysogenum (strain ATCC 11550 / CBS 779.69 / DSM 880 / IAM 14645 / JCM 23072 / IMI 49137)</name>
    <name type="common">Acremonium chrysogenum</name>
    <dbReference type="NCBI Taxonomy" id="857340"/>
    <lineage>
        <taxon>Eukaryota</taxon>
        <taxon>Fungi</taxon>
        <taxon>Dikarya</taxon>
        <taxon>Ascomycota</taxon>
        <taxon>Pezizomycotina</taxon>
        <taxon>Sordariomycetes</taxon>
        <taxon>Hypocreomycetidae</taxon>
        <taxon>Hypocreales</taxon>
        <taxon>Bionectriaceae</taxon>
        <taxon>Hapsidospora</taxon>
    </lineage>
</organism>
<evidence type="ECO:0000313" key="2">
    <source>
        <dbReference type="Proteomes" id="UP000029964"/>
    </source>
</evidence>
<name>A0A086THR3_HAPC1</name>
<accession>A0A086THR3</accession>
<comment type="caution">
    <text evidence="1">The sequence shown here is derived from an EMBL/GenBank/DDBJ whole genome shotgun (WGS) entry which is preliminary data.</text>
</comment>
<gene>
    <name evidence="1" type="ORF">ACRE_000970</name>
</gene>
<dbReference type="Proteomes" id="UP000029964">
    <property type="component" value="Unassembled WGS sequence"/>
</dbReference>
<dbReference type="EMBL" id="JPKY01000001">
    <property type="protein sequence ID" value="KFH48895.1"/>
    <property type="molecule type" value="Genomic_DNA"/>
</dbReference>
<evidence type="ECO:0000313" key="1">
    <source>
        <dbReference type="EMBL" id="KFH48895.1"/>
    </source>
</evidence>